<evidence type="ECO:0000313" key="1">
    <source>
        <dbReference type="EMBL" id="KAK1004738.1"/>
    </source>
</evidence>
<keyword evidence="2" id="KW-1185">Reference proteome</keyword>
<reference evidence="1" key="1">
    <citation type="submission" date="2023-06" db="EMBL/GenBank/DDBJ databases">
        <title>Black Yeasts Isolated from many extreme environments.</title>
        <authorList>
            <person name="Coleine C."/>
            <person name="Stajich J.E."/>
            <person name="Selbmann L."/>
        </authorList>
    </citation>
    <scope>NUCLEOTIDE SEQUENCE</scope>
    <source>
        <strain evidence="1">CCFEE 5200</strain>
    </source>
</reference>
<dbReference type="EMBL" id="JAUJLE010000024">
    <property type="protein sequence ID" value="KAK1004738.1"/>
    <property type="molecule type" value="Genomic_DNA"/>
</dbReference>
<sequence length="363" mass="41402">MADTADTSTTTGIDYHCDQARELRQALDKVLAYQETLKDKITWPTMDCKERFKPEEIGRLKSLIGDIEELEKVSQRLLPPPTALRMIKESSDRGKAAAKAFKLPEAEDTSRDFRSTVAGSSRLQRKLFRSAASTDPLRSLGYVGPFDLHDPWLGYSISCFSLLEEPFARHSLRHNHINFKAIFQSSTGRLPPLSERVLEMYVAQPPVTFIHFATGCCGTRWVAETSDPRAGDQFVWRMRGMKVQDMYRIAQRLLEDHKLCPDVSRIRLNERGFVQNQVYFWGEINKVPHVEGEEFEMTALADDDPAWLPHRERAKMSEALETRLEAYIATKNTAKENGQPMFTLQEFEARGTEDPADESPVEA</sequence>
<evidence type="ECO:0000313" key="2">
    <source>
        <dbReference type="Proteomes" id="UP001175353"/>
    </source>
</evidence>
<accession>A0AAN6KWU5</accession>
<proteinExistence type="predicted"/>
<protein>
    <submittedName>
        <fullName evidence="1">Uncharacterized protein</fullName>
    </submittedName>
</protein>
<dbReference type="AlphaFoldDB" id="A0AAN6KWU5"/>
<name>A0AAN6KWU5_9PEZI</name>
<organism evidence="1 2">
    <name type="scientific">Friedmanniomyces endolithicus</name>
    <dbReference type="NCBI Taxonomy" id="329885"/>
    <lineage>
        <taxon>Eukaryota</taxon>
        <taxon>Fungi</taxon>
        <taxon>Dikarya</taxon>
        <taxon>Ascomycota</taxon>
        <taxon>Pezizomycotina</taxon>
        <taxon>Dothideomycetes</taxon>
        <taxon>Dothideomycetidae</taxon>
        <taxon>Mycosphaerellales</taxon>
        <taxon>Teratosphaeriaceae</taxon>
        <taxon>Friedmanniomyces</taxon>
    </lineage>
</organism>
<comment type="caution">
    <text evidence="1">The sequence shown here is derived from an EMBL/GenBank/DDBJ whole genome shotgun (WGS) entry which is preliminary data.</text>
</comment>
<dbReference type="Proteomes" id="UP001175353">
    <property type="component" value="Unassembled WGS sequence"/>
</dbReference>
<gene>
    <name evidence="1" type="ORF">LTR91_004233</name>
</gene>